<sequence length="74" mass="8538">MTEHRPRVGFRVRLRPIRAAGTLTAWTVRPPDEERRRPDADRRTGDDLDPGIPVDRSVTRAGSPATRIRRPRDR</sequence>
<organism evidence="2 3">
    <name type="scientific">Rhodococcus ruber</name>
    <dbReference type="NCBI Taxonomy" id="1830"/>
    <lineage>
        <taxon>Bacteria</taxon>
        <taxon>Bacillati</taxon>
        <taxon>Actinomycetota</taxon>
        <taxon>Actinomycetes</taxon>
        <taxon>Mycobacteriales</taxon>
        <taxon>Nocardiaceae</taxon>
        <taxon>Rhodococcus</taxon>
    </lineage>
</organism>
<name>A0A098BQ39_9NOCA</name>
<proteinExistence type="predicted"/>
<gene>
    <name evidence="2" type="ORF">RHRU231_750176</name>
</gene>
<evidence type="ECO:0000313" key="2">
    <source>
        <dbReference type="EMBL" id="CDZ90829.1"/>
    </source>
</evidence>
<dbReference type="AlphaFoldDB" id="A0A098BQ39"/>
<evidence type="ECO:0000256" key="1">
    <source>
        <dbReference type="SAM" id="MobiDB-lite"/>
    </source>
</evidence>
<reference evidence="2 3" key="1">
    <citation type="journal article" date="2014" name="Genome Announc.">
        <title>Draft Genome Sequence of Propane- and Butane-Oxidizing Actinobacterium Rhodococcus ruber IEGM 231.</title>
        <authorList>
            <person name="Ivshina I.B."/>
            <person name="Kuyukina M.S."/>
            <person name="Krivoruchko A.V."/>
            <person name="Barbe V."/>
            <person name="Fischer C."/>
        </authorList>
    </citation>
    <scope>NUCLEOTIDE SEQUENCE [LARGE SCALE GENOMIC DNA]</scope>
</reference>
<evidence type="ECO:0000313" key="3">
    <source>
        <dbReference type="Proteomes" id="UP000042997"/>
    </source>
</evidence>
<dbReference type="EMBL" id="CCSD01000089">
    <property type="protein sequence ID" value="CDZ90829.1"/>
    <property type="molecule type" value="Genomic_DNA"/>
</dbReference>
<feature type="compositionally biased region" description="Basic and acidic residues" evidence="1">
    <location>
        <begin position="30"/>
        <end position="46"/>
    </location>
</feature>
<protein>
    <submittedName>
        <fullName evidence="2">Uncharacterized protein</fullName>
    </submittedName>
</protein>
<accession>A0A098BQ39</accession>
<dbReference type="Proteomes" id="UP000042997">
    <property type="component" value="Unassembled WGS sequence"/>
</dbReference>
<feature type="region of interest" description="Disordered" evidence="1">
    <location>
        <begin position="25"/>
        <end position="74"/>
    </location>
</feature>